<dbReference type="InterPro" id="IPR013783">
    <property type="entry name" value="Ig-like_fold"/>
</dbReference>
<protein>
    <recommendedName>
        <fullName evidence="3">Big-1 domain-containing protein</fullName>
    </recommendedName>
</protein>
<dbReference type="Proteomes" id="UP000238916">
    <property type="component" value="Unassembled WGS sequence"/>
</dbReference>
<evidence type="ECO:0000313" key="2">
    <source>
        <dbReference type="Proteomes" id="UP000238916"/>
    </source>
</evidence>
<dbReference type="EMBL" id="OMOF01000776">
    <property type="protein sequence ID" value="SPF54759.1"/>
    <property type="molecule type" value="Genomic_DNA"/>
</dbReference>
<dbReference type="AlphaFoldDB" id="A0A2U3LSG8"/>
<organism evidence="1 2">
    <name type="scientific">Candidatus Desulfosporosinus infrequens</name>
    <dbReference type="NCBI Taxonomy" id="2043169"/>
    <lineage>
        <taxon>Bacteria</taxon>
        <taxon>Bacillati</taxon>
        <taxon>Bacillota</taxon>
        <taxon>Clostridia</taxon>
        <taxon>Eubacteriales</taxon>
        <taxon>Desulfitobacteriaceae</taxon>
        <taxon>Desulfosporosinus</taxon>
    </lineage>
</organism>
<sequence>MQPLVASYFANYYRFAPYTPYSSVSTFAVGVFAPVEVAEVYTSDKYSESPIITVSNSLNSKTATVTTNFTATVSGGPATKISPSSVNEVLGGSQNITFTAQDAYGNPISNLTVYLGTGIPGLWITVITIDFLTIINETESNCFQSRLFLRETTFSFTWRGN</sequence>
<accession>A0A2U3LSG8</accession>
<proteinExistence type="predicted"/>
<gene>
    <name evidence="1" type="ORF">SBF1_7980005</name>
</gene>
<reference evidence="2" key="1">
    <citation type="submission" date="2018-02" db="EMBL/GenBank/DDBJ databases">
        <authorList>
            <person name="Hausmann B."/>
        </authorList>
    </citation>
    <scope>NUCLEOTIDE SEQUENCE [LARGE SCALE GENOMIC DNA]</scope>
    <source>
        <strain evidence="2">Peat soil MAG SbF1</strain>
    </source>
</reference>
<evidence type="ECO:0008006" key="3">
    <source>
        <dbReference type="Google" id="ProtNLM"/>
    </source>
</evidence>
<name>A0A2U3LSG8_9FIRM</name>
<evidence type="ECO:0000313" key="1">
    <source>
        <dbReference type="EMBL" id="SPF54759.1"/>
    </source>
</evidence>
<dbReference type="Gene3D" id="2.60.40.10">
    <property type="entry name" value="Immunoglobulins"/>
    <property type="match status" value="1"/>
</dbReference>